<gene>
    <name evidence="7" type="ORF">SDC9_97210</name>
</gene>
<comment type="caution">
    <text evidence="7">The sequence shown here is derived from an EMBL/GenBank/DDBJ whole genome shotgun (WGS) entry which is preliminary data.</text>
</comment>
<dbReference type="Pfam" id="PF07690">
    <property type="entry name" value="MFS_1"/>
    <property type="match status" value="1"/>
</dbReference>
<name>A0A645AB69_9ZZZZ</name>
<evidence type="ECO:0000256" key="5">
    <source>
        <dbReference type="SAM" id="Phobius"/>
    </source>
</evidence>
<comment type="subcellular location">
    <subcellularLocation>
        <location evidence="1">Membrane</location>
        <topology evidence="1">Multi-pass membrane protein</topology>
    </subcellularLocation>
</comment>
<feature type="transmembrane region" description="Helical" evidence="5">
    <location>
        <begin position="339"/>
        <end position="361"/>
    </location>
</feature>
<evidence type="ECO:0000259" key="6">
    <source>
        <dbReference type="PROSITE" id="PS50850"/>
    </source>
</evidence>
<evidence type="ECO:0000256" key="1">
    <source>
        <dbReference type="ARBA" id="ARBA00004141"/>
    </source>
</evidence>
<dbReference type="GO" id="GO:0016020">
    <property type="term" value="C:membrane"/>
    <property type="evidence" value="ECO:0007669"/>
    <property type="project" value="UniProtKB-SubCell"/>
</dbReference>
<dbReference type="InterPro" id="IPR036259">
    <property type="entry name" value="MFS_trans_sf"/>
</dbReference>
<proteinExistence type="predicted"/>
<keyword evidence="3 5" id="KW-1133">Transmembrane helix</keyword>
<accession>A0A645AB69</accession>
<feature type="transmembrane region" description="Helical" evidence="5">
    <location>
        <begin position="7"/>
        <end position="28"/>
    </location>
</feature>
<feature type="transmembrane region" description="Helical" evidence="5">
    <location>
        <begin position="304"/>
        <end position="327"/>
    </location>
</feature>
<feature type="transmembrane region" description="Helical" evidence="5">
    <location>
        <begin position="367"/>
        <end position="388"/>
    </location>
</feature>
<sequence length="399" mass="43095">MRKPVQLIYFLRFFGTGIIIPVLSLLLLTRGATIETISLVVGLYSLTVIVAEFPSGVFADLYGRKDAFLLSCALSLASYCLFLFSRAIPLLLIGMVLNGLSRAFASGSIEALMIDQAHEQQVPIERVTARLSILESAGFASGALCGGLLAEIGNRYSGNLVANIALSALLIILTLAFVRENSSKRKEHAASSHLALFRVQIQESVSFAKQAGIVRILLVLCVLMGFALNSIEIYWQPALSASKTPNWVFGAVSFGGFAFVMLGSWLSERLLRKRDHAGIGLLLLLKAALGLGLLAFSFARGTFAFIGVYLALYLLIGGSGVVENTLLNRLAPASHRASILSLFSLVLQLGGLLASAGGYFISKYTSYSNMWRLAGVFLLLFCLVAVFVRKSTNQSEIRH</sequence>
<feature type="transmembrane region" description="Helical" evidence="5">
    <location>
        <begin position="34"/>
        <end position="55"/>
    </location>
</feature>
<dbReference type="Gene3D" id="1.20.1250.20">
    <property type="entry name" value="MFS general substrate transporter like domains"/>
    <property type="match status" value="1"/>
</dbReference>
<evidence type="ECO:0000256" key="4">
    <source>
        <dbReference type="ARBA" id="ARBA00023136"/>
    </source>
</evidence>
<dbReference type="GO" id="GO:0022857">
    <property type="term" value="F:transmembrane transporter activity"/>
    <property type="evidence" value="ECO:0007669"/>
    <property type="project" value="InterPro"/>
</dbReference>
<dbReference type="InterPro" id="IPR005829">
    <property type="entry name" value="Sugar_transporter_CS"/>
</dbReference>
<feature type="transmembrane region" description="Helical" evidence="5">
    <location>
        <begin position="67"/>
        <end position="84"/>
    </location>
</feature>
<dbReference type="InterPro" id="IPR020846">
    <property type="entry name" value="MFS_dom"/>
</dbReference>
<keyword evidence="4 5" id="KW-0472">Membrane</keyword>
<dbReference type="SUPFAM" id="SSF103473">
    <property type="entry name" value="MFS general substrate transporter"/>
    <property type="match status" value="1"/>
</dbReference>
<dbReference type="EMBL" id="VSSQ01012984">
    <property type="protein sequence ID" value="MPM50469.1"/>
    <property type="molecule type" value="Genomic_DNA"/>
</dbReference>
<evidence type="ECO:0000313" key="7">
    <source>
        <dbReference type="EMBL" id="MPM50469.1"/>
    </source>
</evidence>
<feature type="transmembrane region" description="Helical" evidence="5">
    <location>
        <begin position="216"/>
        <end position="235"/>
    </location>
</feature>
<dbReference type="AlphaFoldDB" id="A0A645AB69"/>
<evidence type="ECO:0000256" key="2">
    <source>
        <dbReference type="ARBA" id="ARBA00022692"/>
    </source>
</evidence>
<dbReference type="PANTHER" id="PTHR23530">
    <property type="entry name" value="TRANSPORT PROTEIN-RELATED"/>
    <property type="match status" value="1"/>
</dbReference>
<evidence type="ECO:0000256" key="3">
    <source>
        <dbReference type="ARBA" id="ARBA00022989"/>
    </source>
</evidence>
<dbReference type="PROSITE" id="PS50850">
    <property type="entry name" value="MFS"/>
    <property type="match status" value="1"/>
</dbReference>
<keyword evidence="2 5" id="KW-0812">Transmembrane</keyword>
<feature type="transmembrane region" description="Helical" evidence="5">
    <location>
        <begin position="156"/>
        <end position="178"/>
    </location>
</feature>
<organism evidence="7">
    <name type="scientific">bioreactor metagenome</name>
    <dbReference type="NCBI Taxonomy" id="1076179"/>
    <lineage>
        <taxon>unclassified sequences</taxon>
        <taxon>metagenomes</taxon>
        <taxon>ecological metagenomes</taxon>
    </lineage>
</organism>
<dbReference type="InterPro" id="IPR011701">
    <property type="entry name" value="MFS"/>
</dbReference>
<feature type="transmembrane region" description="Helical" evidence="5">
    <location>
        <begin position="247"/>
        <end position="266"/>
    </location>
</feature>
<feature type="domain" description="Major facilitator superfamily (MFS) profile" evidence="6">
    <location>
        <begin position="1"/>
        <end position="393"/>
    </location>
</feature>
<feature type="transmembrane region" description="Helical" evidence="5">
    <location>
        <begin position="278"/>
        <end position="298"/>
    </location>
</feature>
<dbReference type="InterPro" id="IPR053160">
    <property type="entry name" value="MFS_DHA3_Transporter"/>
</dbReference>
<protein>
    <recommendedName>
        <fullName evidence="6">Major facilitator superfamily (MFS) profile domain-containing protein</fullName>
    </recommendedName>
</protein>
<dbReference type="PROSITE" id="PS00216">
    <property type="entry name" value="SUGAR_TRANSPORT_1"/>
    <property type="match status" value="1"/>
</dbReference>
<reference evidence="7" key="1">
    <citation type="submission" date="2019-08" db="EMBL/GenBank/DDBJ databases">
        <authorList>
            <person name="Kucharzyk K."/>
            <person name="Murdoch R.W."/>
            <person name="Higgins S."/>
            <person name="Loffler F."/>
        </authorList>
    </citation>
    <scope>NUCLEOTIDE SEQUENCE</scope>
</reference>
<dbReference type="PANTHER" id="PTHR23530:SF1">
    <property type="entry name" value="PERMEASE, MAJOR FACILITATOR SUPERFAMILY-RELATED"/>
    <property type="match status" value="1"/>
</dbReference>